<comment type="similarity">
    <text evidence="3">Belongs to the peptidase M1 family.</text>
</comment>
<dbReference type="InterPro" id="IPR014782">
    <property type="entry name" value="Peptidase_M1_dom"/>
</dbReference>
<dbReference type="GO" id="GO:0006508">
    <property type="term" value="P:proteolysis"/>
    <property type="evidence" value="ECO:0007669"/>
    <property type="project" value="UniProtKB-KW"/>
</dbReference>
<dbReference type="Gene3D" id="2.60.40.1730">
    <property type="entry name" value="tricorn interacting facor f3 domain"/>
    <property type="match status" value="1"/>
</dbReference>
<evidence type="ECO:0000259" key="15">
    <source>
        <dbReference type="Pfam" id="PF01433"/>
    </source>
</evidence>
<feature type="chain" id="PRO_5038863992" description="Aminopeptidase N" evidence="14">
    <location>
        <begin position="28"/>
        <end position="491"/>
    </location>
</feature>
<evidence type="ECO:0000256" key="7">
    <source>
        <dbReference type="ARBA" id="ARBA00022723"/>
    </source>
</evidence>
<dbReference type="InterPro" id="IPR045357">
    <property type="entry name" value="Aminopeptidase_N-like_N"/>
</dbReference>
<comment type="catalytic activity">
    <reaction evidence="1">
        <text>Release of an N-terminal amino acid, Xaa-|-Yaa- from a peptide, amide or arylamide. Xaa is preferably Ala, but may be most amino acids including Pro (slow action). When a terminal hydrophobic residue is followed by a prolyl residue, the two may be released as an intact Xaa-Pro dipeptide.</text>
        <dbReference type="EC" id="3.4.11.2"/>
    </reaction>
</comment>
<feature type="domain" description="Peptidase M1 membrane alanine aminopeptidase" evidence="15">
    <location>
        <begin position="334"/>
        <end position="476"/>
    </location>
</feature>
<accession>A0A853C294</accession>
<evidence type="ECO:0000256" key="5">
    <source>
        <dbReference type="ARBA" id="ARBA00015611"/>
    </source>
</evidence>
<evidence type="ECO:0000256" key="8">
    <source>
        <dbReference type="ARBA" id="ARBA00022801"/>
    </source>
</evidence>
<evidence type="ECO:0000256" key="3">
    <source>
        <dbReference type="ARBA" id="ARBA00010136"/>
    </source>
</evidence>
<keyword evidence="8" id="KW-0378">Hydrolase</keyword>
<keyword evidence="17" id="KW-0031">Aminopeptidase</keyword>
<dbReference type="GO" id="GO:0008237">
    <property type="term" value="F:metallopeptidase activity"/>
    <property type="evidence" value="ECO:0007669"/>
    <property type="project" value="UniProtKB-KW"/>
</dbReference>
<dbReference type="Pfam" id="PF17900">
    <property type="entry name" value="Peptidase_M1_N"/>
    <property type="match status" value="1"/>
</dbReference>
<gene>
    <name evidence="17" type="ORF">HNR19_001510</name>
</gene>
<keyword evidence="14" id="KW-0732">Signal</keyword>
<evidence type="ECO:0000259" key="16">
    <source>
        <dbReference type="Pfam" id="PF17900"/>
    </source>
</evidence>
<keyword evidence="9" id="KW-0862">Zinc</keyword>
<dbReference type="PRINTS" id="PR00756">
    <property type="entry name" value="ALADIPTASE"/>
</dbReference>
<evidence type="ECO:0000256" key="11">
    <source>
        <dbReference type="ARBA" id="ARBA00029811"/>
    </source>
</evidence>
<dbReference type="SUPFAM" id="SSF55486">
    <property type="entry name" value="Metalloproteases ('zincins'), catalytic domain"/>
    <property type="match status" value="1"/>
</dbReference>
<dbReference type="Proteomes" id="UP000530424">
    <property type="component" value="Unassembled WGS sequence"/>
</dbReference>
<dbReference type="InterPro" id="IPR027268">
    <property type="entry name" value="Peptidase_M4/M1_CTD_sf"/>
</dbReference>
<dbReference type="AlphaFoldDB" id="A0A853C294"/>
<keyword evidence="7" id="KW-0479">Metal-binding</keyword>
<dbReference type="Gene3D" id="1.10.390.10">
    <property type="entry name" value="Neutral Protease Domain 2"/>
    <property type="match status" value="1"/>
</dbReference>
<dbReference type="RefSeq" id="WP_179667353.1">
    <property type="nucleotide sequence ID" value="NZ_JACCFP010000001.1"/>
</dbReference>
<dbReference type="InterPro" id="IPR050344">
    <property type="entry name" value="Peptidase_M1_aminopeptidases"/>
</dbReference>
<evidence type="ECO:0000256" key="12">
    <source>
        <dbReference type="ARBA" id="ARBA00031533"/>
    </source>
</evidence>
<evidence type="ECO:0000313" key="18">
    <source>
        <dbReference type="Proteomes" id="UP000530424"/>
    </source>
</evidence>
<evidence type="ECO:0000256" key="10">
    <source>
        <dbReference type="ARBA" id="ARBA00023049"/>
    </source>
</evidence>
<evidence type="ECO:0000256" key="14">
    <source>
        <dbReference type="SAM" id="SignalP"/>
    </source>
</evidence>
<evidence type="ECO:0000256" key="4">
    <source>
        <dbReference type="ARBA" id="ARBA00012564"/>
    </source>
</evidence>
<reference evidence="17 18" key="1">
    <citation type="submission" date="2020-07" db="EMBL/GenBank/DDBJ databases">
        <title>Sequencing the genomes of 1000 actinobacteria strains.</title>
        <authorList>
            <person name="Klenk H.-P."/>
        </authorList>
    </citation>
    <scope>NUCLEOTIDE SEQUENCE [LARGE SCALE GENOMIC DNA]</scope>
    <source>
        <strain evidence="17 18">DSM 103833</strain>
    </source>
</reference>
<evidence type="ECO:0000256" key="2">
    <source>
        <dbReference type="ARBA" id="ARBA00001947"/>
    </source>
</evidence>
<name>A0A853C294_9ACTN</name>
<feature type="domain" description="Aminopeptidase N-like N-terminal" evidence="16">
    <location>
        <begin position="177"/>
        <end position="245"/>
    </location>
</feature>
<comment type="cofactor">
    <cofactor evidence="2">
        <name>Zn(2+)</name>
        <dbReference type="ChEBI" id="CHEBI:29105"/>
    </cofactor>
</comment>
<dbReference type="SUPFAM" id="SSF63737">
    <property type="entry name" value="Leukotriene A4 hydrolase N-terminal domain"/>
    <property type="match status" value="1"/>
</dbReference>
<dbReference type="EMBL" id="JACCFP010000001">
    <property type="protein sequence ID" value="NYJ00812.1"/>
    <property type="molecule type" value="Genomic_DNA"/>
</dbReference>
<dbReference type="Pfam" id="PF01433">
    <property type="entry name" value="Peptidase_M1"/>
    <property type="match status" value="1"/>
</dbReference>
<keyword evidence="6" id="KW-0645">Protease</keyword>
<organism evidence="17 18">
    <name type="scientific">Nocardioides thalensis</name>
    <dbReference type="NCBI Taxonomy" id="1914755"/>
    <lineage>
        <taxon>Bacteria</taxon>
        <taxon>Bacillati</taxon>
        <taxon>Actinomycetota</taxon>
        <taxon>Actinomycetes</taxon>
        <taxon>Propionibacteriales</taxon>
        <taxon>Nocardioidaceae</taxon>
        <taxon>Nocardioides</taxon>
    </lineage>
</organism>
<feature type="signal peptide" evidence="14">
    <location>
        <begin position="1"/>
        <end position="27"/>
    </location>
</feature>
<dbReference type="EC" id="3.4.11.2" evidence="4"/>
<evidence type="ECO:0000256" key="13">
    <source>
        <dbReference type="SAM" id="MobiDB-lite"/>
    </source>
</evidence>
<proteinExistence type="inferred from homology"/>
<dbReference type="CDD" id="cd09603">
    <property type="entry name" value="M1_APN_like"/>
    <property type="match status" value="1"/>
</dbReference>
<evidence type="ECO:0000313" key="17">
    <source>
        <dbReference type="EMBL" id="NYJ00812.1"/>
    </source>
</evidence>
<dbReference type="GO" id="GO:0016285">
    <property type="term" value="F:alanyl aminopeptidase activity"/>
    <property type="evidence" value="ECO:0007669"/>
    <property type="project" value="UniProtKB-EC"/>
</dbReference>
<feature type="region of interest" description="Disordered" evidence="13">
    <location>
        <begin position="137"/>
        <end position="165"/>
    </location>
</feature>
<protein>
    <recommendedName>
        <fullName evidence="5">Aminopeptidase N</fullName>
        <ecNumber evidence="4">3.4.11.2</ecNumber>
    </recommendedName>
    <alternativeName>
        <fullName evidence="11">Alanine aminopeptidase</fullName>
    </alternativeName>
    <alternativeName>
        <fullName evidence="12">Lysyl aminopeptidase</fullName>
    </alternativeName>
</protein>
<comment type="caution">
    <text evidence="17">The sequence shown here is derived from an EMBL/GenBank/DDBJ whole genome shotgun (WGS) entry which is preliminary data.</text>
</comment>
<evidence type="ECO:0000256" key="9">
    <source>
        <dbReference type="ARBA" id="ARBA00022833"/>
    </source>
</evidence>
<dbReference type="InterPro" id="IPR001930">
    <property type="entry name" value="Peptidase_M1"/>
</dbReference>
<dbReference type="GO" id="GO:0008270">
    <property type="term" value="F:zinc ion binding"/>
    <property type="evidence" value="ECO:0007669"/>
    <property type="project" value="InterPro"/>
</dbReference>
<sequence length="491" mass="54115">MPKPTRLLTSLALVAAVGTAAVVPAGAVLAPGDDGIGDPYFPLDGNGGIDVLHYDVGVTYEFQTRCDPARLDGVSTLEVRATQDLSSFNLDLLLGVEGVVVDGVPAEAEKAGRHELVVTPAEEVTAGDTFTVEVTYGGEPRPDVPWNPKDPKCDHPTKQPAPLSYAGESNWLADRTEVVTMNEPHMAPWWFPSNDHPRDKATFDIRVTTDADKDVISNGKRVSRVVDGGLATTHWRLAQPTTTYLAYFAAGDFAVSTGRTGGIPWVTAVSKRLPDGSRGYIKRTVNRSGPVTVWLEEHLGDYPFDSTGGLVTDLSSGFALENTTRPTYSGGIGTAVLVHELAHQWFGDSVAIHRWRDIWLNEGFATYMEAVYYAEHGDESIPRWLERNYRETKRWGSFWRVDLTDPGPRRIFAWAVYQRGAMALAALRGKLGGRPFDRMLRTWATEKRHSTARVGEFIALAEDVAGHGLDRFFRVWLKAPRPPKPTERNGF</sequence>
<evidence type="ECO:0000256" key="1">
    <source>
        <dbReference type="ARBA" id="ARBA00000098"/>
    </source>
</evidence>
<dbReference type="InterPro" id="IPR042097">
    <property type="entry name" value="Aminopeptidase_N-like_N_sf"/>
</dbReference>
<evidence type="ECO:0000256" key="6">
    <source>
        <dbReference type="ARBA" id="ARBA00022670"/>
    </source>
</evidence>
<dbReference type="PANTHER" id="PTHR11533">
    <property type="entry name" value="PROTEASE M1 ZINC METALLOPROTEASE"/>
    <property type="match status" value="1"/>
</dbReference>
<keyword evidence="18" id="KW-1185">Reference proteome</keyword>
<dbReference type="PANTHER" id="PTHR11533:SF297">
    <property type="entry name" value="AMINOPEPTIDASE N"/>
    <property type="match status" value="1"/>
</dbReference>
<keyword evidence="10" id="KW-0482">Metalloprotease</keyword>